<organism evidence="3 4">
    <name type="scientific">Heliocybe sulcata</name>
    <dbReference type="NCBI Taxonomy" id="5364"/>
    <lineage>
        <taxon>Eukaryota</taxon>
        <taxon>Fungi</taxon>
        <taxon>Dikarya</taxon>
        <taxon>Basidiomycota</taxon>
        <taxon>Agaricomycotina</taxon>
        <taxon>Agaricomycetes</taxon>
        <taxon>Gloeophyllales</taxon>
        <taxon>Gloeophyllaceae</taxon>
        <taxon>Heliocybe</taxon>
    </lineage>
</organism>
<comment type="similarity">
    <text evidence="1">Belongs to the CoA-transferase III family.</text>
</comment>
<evidence type="ECO:0000256" key="1">
    <source>
        <dbReference type="ARBA" id="ARBA00008383"/>
    </source>
</evidence>
<evidence type="ECO:0000313" key="4">
    <source>
        <dbReference type="Proteomes" id="UP000305948"/>
    </source>
</evidence>
<reference evidence="3 4" key="1">
    <citation type="journal article" date="2019" name="Nat. Ecol. Evol.">
        <title>Megaphylogeny resolves global patterns of mushroom evolution.</title>
        <authorList>
            <person name="Varga T."/>
            <person name="Krizsan K."/>
            <person name="Foldi C."/>
            <person name="Dima B."/>
            <person name="Sanchez-Garcia M."/>
            <person name="Sanchez-Ramirez S."/>
            <person name="Szollosi G.J."/>
            <person name="Szarkandi J.G."/>
            <person name="Papp V."/>
            <person name="Albert L."/>
            <person name="Andreopoulos W."/>
            <person name="Angelini C."/>
            <person name="Antonin V."/>
            <person name="Barry K.W."/>
            <person name="Bougher N.L."/>
            <person name="Buchanan P."/>
            <person name="Buyck B."/>
            <person name="Bense V."/>
            <person name="Catcheside P."/>
            <person name="Chovatia M."/>
            <person name="Cooper J."/>
            <person name="Damon W."/>
            <person name="Desjardin D."/>
            <person name="Finy P."/>
            <person name="Geml J."/>
            <person name="Haridas S."/>
            <person name="Hughes K."/>
            <person name="Justo A."/>
            <person name="Karasinski D."/>
            <person name="Kautmanova I."/>
            <person name="Kiss B."/>
            <person name="Kocsube S."/>
            <person name="Kotiranta H."/>
            <person name="LaButti K.M."/>
            <person name="Lechner B.E."/>
            <person name="Liimatainen K."/>
            <person name="Lipzen A."/>
            <person name="Lukacs Z."/>
            <person name="Mihaltcheva S."/>
            <person name="Morgado L.N."/>
            <person name="Niskanen T."/>
            <person name="Noordeloos M.E."/>
            <person name="Ohm R.A."/>
            <person name="Ortiz-Santana B."/>
            <person name="Ovrebo C."/>
            <person name="Racz N."/>
            <person name="Riley R."/>
            <person name="Savchenko A."/>
            <person name="Shiryaev A."/>
            <person name="Soop K."/>
            <person name="Spirin V."/>
            <person name="Szebenyi C."/>
            <person name="Tomsovsky M."/>
            <person name="Tulloss R.E."/>
            <person name="Uehling J."/>
            <person name="Grigoriev I.V."/>
            <person name="Vagvolgyi C."/>
            <person name="Papp T."/>
            <person name="Martin F.M."/>
            <person name="Miettinen O."/>
            <person name="Hibbett D.S."/>
            <person name="Nagy L.G."/>
        </authorList>
    </citation>
    <scope>NUCLEOTIDE SEQUENCE [LARGE SCALE GENOMIC DNA]</scope>
    <source>
        <strain evidence="3 4">OMC1185</strain>
    </source>
</reference>
<evidence type="ECO:0000256" key="2">
    <source>
        <dbReference type="SAM" id="MobiDB-lite"/>
    </source>
</evidence>
<proteinExistence type="inferred from homology"/>
<keyword evidence="3" id="KW-0808">Transferase</keyword>
<dbReference type="Proteomes" id="UP000305948">
    <property type="component" value="Unassembled WGS sequence"/>
</dbReference>
<keyword evidence="4" id="KW-1185">Reference proteome</keyword>
<evidence type="ECO:0000313" key="3">
    <source>
        <dbReference type="EMBL" id="TFK46124.1"/>
    </source>
</evidence>
<dbReference type="AlphaFoldDB" id="A0A5C3MLE3"/>
<dbReference type="InterPro" id="IPR050509">
    <property type="entry name" value="CoA-transferase_III"/>
</dbReference>
<dbReference type="Pfam" id="PF02515">
    <property type="entry name" value="CoA_transf_3"/>
    <property type="match status" value="1"/>
</dbReference>
<accession>A0A5C3MLE3</accession>
<dbReference type="OrthoDB" id="16747at2759"/>
<gene>
    <name evidence="3" type="ORF">OE88DRAFT_1648843</name>
</gene>
<dbReference type="PANTHER" id="PTHR48228:SF5">
    <property type="entry name" value="ALPHA-METHYLACYL-COA RACEMASE"/>
    <property type="match status" value="1"/>
</dbReference>
<feature type="region of interest" description="Disordered" evidence="2">
    <location>
        <begin position="328"/>
        <end position="348"/>
    </location>
</feature>
<dbReference type="GO" id="GO:0016740">
    <property type="term" value="F:transferase activity"/>
    <property type="evidence" value="ECO:0007669"/>
    <property type="project" value="UniProtKB-KW"/>
</dbReference>
<dbReference type="InterPro" id="IPR044855">
    <property type="entry name" value="CoA-Trfase_III_dom3_sf"/>
</dbReference>
<dbReference type="Gene3D" id="3.40.50.10540">
    <property type="entry name" value="Crotonobetainyl-coa:carnitine coa-transferase, domain 1"/>
    <property type="match status" value="1"/>
</dbReference>
<name>A0A5C3MLE3_9AGAM</name>
<dbReference type="SUPFAM" id="SSF89796">
    <property type="entry name" value="CoA-transferase family III (CaiB/BaiF)"/>
    <property type="match status" value="1"/>
</dbReference>
<dbReference type="EMBL" id="ML213533">
    <property type="protein sequence ID" value="TFK46124.1"/>
    <property type="molecule type" value="Genomic_DNA"/>
</dbReference>
<dbReference type="PANTHER" id="PTHR48228">
    <property type="entry name" value="SUCCINYL-COA--D-CITRAMALATE COA-TRANSFERASE"/>
    <property type="match status" value="1"/>
</dbReference>
<dbReference type="STRING" id="5364.A0A5C3MLE3"/>
<dbReference type="Gene3D" id="3.30.1540.10">
    <property type="entry name" value="formyl-coa transferase, domain 3"/>
    <property type="match status" value="1"/>
</dbReference>
<sequence>MSNHKLPLQGLKVIEFAGLAPGPYAGLILADWGASVIRIDRVDQPSSSDMLCRGKRSLAINPKTPSGLNILRKLISEADVLIDPFRPGVMEKLGLGPEQFLGEEGANGKLIYARLAGFSTGAGPYGNMAGHDINYIGLSGVLSMLPGTADRPNFPLNLLADFAGGGLICAFGVLLALFERTTGGLGQVVDTDMVSGTRYISLFPLLHSMAPSSPYFSAPRGENILDGGAPFYNVYTCADGRWVSVGCIEPQFFAIFLEKFREGLDGGSVTRDGWHPAPGMQMDRAEWPRIRQYLSRGFRQYPRDYWSDIFHATDACVTPVLTPSEAANLDASKPGGKLQPLPHPNLSRATTSYEEDAAIEPIQLGAHTKDILSEAGFSEKEIAELLEDGVVGHSVREAKL</sequence>
<protein>
    <submittedName>
        <fullName evidence="3">CoA-transferase family III</fullName>
    </submittedName>
</protein>
<dbReference type="InterPro" id="IPR003673">
    <property type="entry name" value="CoA-Trfase_fam_III"/>
</dbReference>
<dbReference type="InterPro" id="IPR023606">
    <property type="entry name" value="CoA-Trfase_III_dom_1_sf"/>
</dbReference>